<dbReference type="GO" id="GO:0032259">
    <property type="term" value="P:methylation"/>
    <property type="evidence" value="ECO:0007669"/>
    <property type="project" value="UniProtKB-KW"/>
</dbReference>
<evidence type="ECO:0000313" key="6">
    <source>
        <dbReference type="EMBL" id="MBB5015497.1"/>
    </source>
</evidence>
<feature type="transmembrane region" description="Helical" evidence="5">
    <location>
        <begin position="107"/>
        <end position="133"/>
    </location>
</feature>
<dbReference type="PANTHER" id="PTHR12714">
    <property type="entry name" value="PROTEIN-S ISOPRENYLCYSTEINE O-METHYLTRANSFERASE"/>
    <property type="match status" value="1"/>
</dbReference>
<dbReference type="Gene3D" id="1.20.120.1630">
    <property type="match status" value="1"/>
</dbReference>
<evidence type="ECO:0000256" key="1">
    <source>
        <dbReference type="ARBA" id="ARBA00004127"/>
    </source>
</evidence>
<dbReference type="InterPro" id="IPR007318">
    <property type="entry name" value="Phopholipid_MeTrfase"/>
</dbReference>
<evidence type="ECO:0000313" key="7">
    <source>
        <dbReference type="Proteomes" id="UP000519004"/>
    </source>
</evidence>
<dbReference type="AlphaFoldDB" id="A0A7W8DE40"/>
<gene>
    <name evidence="6" type="ORF">HNQ58_001401</name>
</gene>
<comment type="caution">
    <text evidence="6">The sequence shown here is derived from an EMBL/GenBank/DDBJ whole genome shotgun (WGS) entry which is preliminary data.</text>
</comment>
<keyword evidence="3 5" id="KW-1133">Transmembrane helix</keyword>
<name>A0A7W8DE40_9GAMM</name>
<accession>A0A7W8DE40</accession>
<evidence type="ECO:0000256" key="2">
    <source>
        <dbReference type="ARBA" id="ARBA00022692"/>
    </source>
</evidence>
<comment type="subcellular location">
    <subcellularLocation>
        <location evidence="1">Endomembrane system</location>
        <topology evidence="1">Multi-pass membrane protein</topology>
    </subcellularLocation>
</comment>
<reference evidence="6 7" key="1">
    <citation type="submission" date="2020-08" db="EMBL/GenBank/DDBJ databases">
        <title>Genomic Encyclopedia of Type Strains, Phase IV (KMG-IV): sequencing the most valuable type-strain genomes for metagenomic binning, comparative biology and taxonomic classification.</title>
        <authorList>
            <person name="Goeker M."/>
        </authorList>
    </citation>
    <scope>NUCLEOTIDE SEQUENCE [LARGE SCALE GENOMIC DNA]</scope>
    <source>
        <strain evidence="6 7">DSM 25897</strain>
    </source>
</reference>
<dbReference type="PANTHER" id="PTHR12714:SF24">
    <property type="entry name" value="SLR1182 PROTEIN"/>
    <property type="match status" value="1"/>
</dbReference>
<dbReference type="RefSeq" id="WP_183948184.1">
    <property type="nucleotide sequence ID" value="NZ_JACHHX010000008.1"/>
</dbReference>
<organism evidence="6 7">
    <name type="scientific">Rehaibacterium terrae</name>
    <dbReference type="NCBI Taxonomy" id="1341696"/>
    <lineage>
        <taxon>Bacteria</taxon>
        <taxon>Pseudomonadati</taxon>
        <taxon>Pseudomonadota</taxon>
        <taxon>Gammaproteobacteria</taxon>
        <taxon>Lysobacterales</taxon>
        <taxon>Lysobacteraceae</taxon>
        <taxon>Rehaibacterium</taxon>
    </lineage>
</organism>
<evidence type="ECO:0000256" key="3">
    <source>
        <dbReference type="ARBA" id="ARBA00022989"/>
    </source>
</evidence>
<dbReference type="Pfam" id="PF04191">
    <property type="entry name" value="PEMT"/>
    <property type="match status" value="1"/>
</dbReference>
<dbReference type="EMBL" id="JACHHX010000008">
    <property type="protein sequence ID" value="MBB5015497.1"/>
    <property type="molecule type" value="Genomic_DNA"/>
</dbReference>
<sequence length="164" mass="18983">MSEHDNDSDDATPGVRFPPPLIFLLGLLAGIGLEYMLFDWTLVRPERLFWLRLLALGFAAAAAWLLVAALGGFRRQGNDPRPWREDSALVVEGIYRHTRNPMYVGMALAYVAIATWLNTLWPLLTLGPVLFAIRHYVIAREEAYLERRFGEAYRDYCRRVRRWM</sequence>
<feature type="transmembrane region" description="Helical" evidence="5">
    <location>
        <begin position="20"/>
        <end position="38"/>
    </location>
</feature>
<dbReference type="GO" id="GO:0008168">
    <property type="term" value="F:methyltransferase activity"/>
    <property type="evidence" value="ECO:0007669"/>
    <property type="project" value="UniProtKB-KW"/>
</dbReference>
<keyword evidence="7" id="KW-1185">Reference proteome</keyword>
<evidence type="ECO:0000256" key="4">
    <source>
        <dbReference type="ARBA" id="ARBA00023136"/>
    </source>
</evidence>
<keyword evidence="4 5" id="KW-0472">Membrane</keyword>
<keyword evidence="6" id="KW-0489">Methyltransferase</keyword>
<keyword evidence="2 5" id="KW-0812">Transmembrane</keyword>
<evidence type="ECO:0000256" key="5">
    <source>
        <dbReference type="SAM" id="Phobius"/>
    </source>
</evidence>
<dbReference type="GO" id="GO:0012505">
    <property type="term" value="C:endomembrane system"/>
    <property type="evidence" value="ECO:0007669"/>
    <property type="project" value="UniProtKB-SubCell"/>
</dbReference>
<protein>
    <submittedName>
        <fullName evidence="6">Protein-S-isoprenylcysteine O-methyltransferase Ste14</fullName>
    </submittedName>
</protein>
<feature type="transmembrane region" description="Helical" evidence="5">
    <location>
        <begin position="50"/>
        <end position="73"/>
    </location>
</feature>
<dbReference type="Proteomes" id="UP000519004">
    <property type="component" value="Unassembled WGS sequence"/>
</dbReference>
<keyword evidence="6" id="KW-0808">Transferase</keyword>
<proteinExistence type="predicted"/>